<dbReference type="Ensembl" id="ENSBMST00010013597.1">
    <property type="protein sequence ID" value="ENSBMSP00010012222.1"/>
    <property type="gene ID" value="ENSBMSG00010008982.1"/>
</dbReference>
<evidence type="ECO:0000313" key="2">
    <source>
        <dbReference type="Ensembl" id="ENSBMSP00010012222.1"/>
    </source>
</evidence>
<proteinExistence type="predicted"/>
<dbReference type="GO" id="GO:0016607">
    <property type="term" value="C:nuclear speck"/>
    <property type="evidence" value="ECO:0007669"/>
    <property type="project" value="TreeGrafter"/>
</dbReference>
<reference evidence="2" key="1">
    <citation type="submission" date="2023-09" db="UniProtKB">
        <authorList>
            <consortium name="Ensembl"/>
        </authorList>
    </citation>
    <scope>IDENTIFICATION</scope>
</reference>
<feature type="domain" description="Sm" evidence="1">
    <location>
        <begin position="7"/>
        <end position="61"/>
    </location>
</feature>
<dbReference type="AlphaFoldDB" id="A0A8C0HYM4"/>
<evidence type="ECO:0000259" key="1">
    <source>
        <dbReference type="SMART" id="SM00651"/>
    </source>
</evidence>
<dbReference type="Pfam" id="PF01423">
    <property type="entry name" value="LSM"/>
    <property type="match status" value="1"/>
</dbReference>
<dbReference type="CDD" id="cd01717">
    <property type="entry name" value="Sm_B"/>
    <property type="match status" value="1"/>
</dbReference>
<protein>
    <recommendedName>
        <fullName evidence="1">Sm domain-containing protein</fullName>
    </recommendedName>
</protein>
<dbReference type="SMART" id="SM00651">
    <property type="entry name" value="Sm"/>
    <property type="match status" value="1"/>
</dbReference>
<sequence>MTLGKSSKMPQHIDSRMRCILQDGQIFIGTFKAFDKHMNLILCDCDEFRKIKTKNVMIPQGRGTVAAAAVAAAASIAGAPTQYPPGWATAPTPVGRATPPLGIMALPPGIRSPMGPPIGLPPT</sequence>
<dbReference type="Gene3D" id="2.30.30.100">
    <property type="match status" value="1"/>
</dbReference>
<dbReference type="SUPFAM" id="SSF50182">
    <property type="entry name" value="Sm-like ribonucleoproteins"/>
    <property type="match status" value="1"/>
</dbReference>
<organism evidence="2">
    <name type="scientific">Balaenoptera musculus</name>
    <name type="common">Blue whale</name>
    <dbReference type="NCBI Taxonomy" id="9771"/>
    <lineage>
        <taxon>Eukaryota</taxon>
        <taxon>Metazoa</taxon>
        <taxon>Chordata</taxon>
        <taxon>Craniata</taxon>
        <taxon>Vertebrata</taxon>
        <taxon>Euteleostomi</taxon>
        <taxon>Mammalia</taxon>
        <taxon>Eutheria</taxon>
        <taxon>Laurasiatheria</taxon>
        <taxon>Artiodactyla</taxon>
        <taxon>Whippomorpha</taxon>
        <taxon>Cetacea</taxon>
        <taxon>Mysticeti</taxon>
        <taxon>Balaenopteridae</taxon>
        <taxon>Balaenoptera</taxon>
    </lineage>
</organism>
<dbReference type="PANTHER" id="PTHR14508:SF2">
    <property type="entry name" value="SNRPN UPSTREAM READING FRAME PROTEIN-RELATED"/>
    <property type="match status" value="1"/>
</dbReference>
<dbReference type="InterPro" id="IPR001163">
    <property type="entry name" value="Sm_dom_euk/arc"/>
</dbReference>
<dbReference type="InterPro" id="IPR010920">
    <property type="entry name" value="LSM_dom_sf"/>
</dbReference>
<name>A0A8C0HYM4_BALMU</name>
<accession>A0A8C0HYM4</accession>
<dbReference type="GeneTree" id="ENSGT00940000158222"/>
<dbReference type="PANTHER" id="PTHR14508">
    <property type="entry name" value="SNRPN UPSTREAM READING FRAME PROTEIN, SNURF"/>
    <property type="match status" value="1"/>
</dbReference>